<evidence type="ECO:0000256" key="2">
    <source>
        <dbReference type="ARBA" id="ARBA00004220"/>
    </source>
</evidence>
<dbReference type="PROSITE" id="PS50909">
    <property type="entry name" value="GAT"/>
    <property type="match status" value="1"/>
</dbReference>
<dbReference type="SUPFAM" id="SSF89009">
    <property type="entry name" value="GAT-like domain"/>
    <property type="match status" value="1"/>
</dbReference>
<dbReference type="InterPro" id="IPR013041">
    <property type="entry name" value="Clathrin_app_Ig-like_sf"/>
</dbReference>
<evidence type="ECO:0000256" key="5">
    <source>
        <dbReference type="ARBA" id="ARBA00022753"/>
    </source>
</evidence>
<dbReference type="Pfam" id="PF03127">
    <property type="entry name" value="GAT"/>
    <property type="match status" value="1"/>
</dbReference>
<keyword evidence="5" id="KW-0967">Endosome</keyword>
<keyword evidence="8" id="KW-0333">Golgi apparatus</keyword>
<feature type="compositionally biased region" description="Low complexity" evidence="9">
    <location>
        <begin position="530"/>
        <end position="542"/>
    </location>
</feature>
<accession>A0A2M4BF51</accession>
<dbReference type="PROSITE" id="PS50180">
    <property type="entry name" value="GAE"/>
    <property type="match status" value="1"/>
</dbReference>
<keyword evidence="6" id="KW-0832">Ubl conjugation</keyword>
<feature type="compositionally biased region" description="Polar residues" evidence="9">
    <location>
        <begin position="370"/>
        <end position="379"/>
    </location>
</feature>
<feature type="compositionally biased region" description="Polar residues" evidence="9">
    <location>
        <begin position="552"/>
        <end position="563"/>
    </location>
</feature>
<sequence length="741" mass="80199">MDTRTVLEGYLRRAVNPNNDDLDVAAIDQFCLTLKKDPSRMSTARELLVNRIQSTNAKESLLALEALEECMESLGREFRSEINKFRFLNELIKMVSKKYNGEQTPREVSERILNILLTWTNKYEPCECDKIQEAYNLLASQGIQHRSQQNVIIRNPGSAGSQLRTATAGDDRSNQLADKREQKLRQLISSGKREDFEKANLLIQNFCRDEERRTQMKSRRLSELQKVAENTKLLDEMLDQYRGGTGGAGEPNSSDDDLAVLNEIYESCESAHPTIVRLAEETQHCEEMIEKIFEVNDALNQVLDKYRLKVLNQRPDTHASGEPLLSALPPSVGYVPNMVGPDTLDCLFDVSDADETTGYDRGAAGANKATAPSSSSSDRTNYKDILSDIFTASATDGAGTVKPLTSVTNQTSGILMPETVLAANRSSANATNVKDHLLEINSLLDGSTNSQHPQGAGMGVVLPQNARIIPGKPVPSADTTNQRPTSLVSAGTNGTIANKNGTTGVAGAAPFGKTIPELDSIITGMKATLLSPPSVGSSSTGVKLDPVESRTVESNAKPQQQPASLPAEEDDPILVTPTQPAAAPSVNEPPQQPAKPELKALADIVIDLDAITPSKEPSRTVLDDKEGLQITLNFAADHPRPDVTVIVISTINQGRTGIPSFQFDASVRKPCKLRLLPPSGTSLPGTKPFRPPADGITQVLLLANPSGEPVDLTCILTYLVGDDPDPIKESIVMQAVPSVRD</sequence>
<name>A0A2M4BF51_9DIPT</name>
<dbReference type="GO" id="GO:0031267">
    <property type="term" value="F:small GTPase binding"/>
    <property type="evidence" value="ECO:0007669"/>
    <property type="project" value="InterPro"/>
</dbReference>
<dbReference type="Gene3D" id="1.20.5.170">
    <property type="match status" value="1"/>
</dbReference>
<feature type="domain" description="VHS" evidence="10">
    <location>
        <begin position="14"/>
        <end position="146"/>
    </location>
</feature>
<protein>
    <submittedName>
        <fullName evidence="13">Putative cytosolic sorting protein/adp-ribosylation factor effector gga</fullName>
    </submittedName>
</protein>
<comment type="subcellular location">
    <subcellularLocation>
        <location evidence="2">Early endosome membrane</location>
        <topology evidence="2">Peripheral membrane protein</topology>
    </subcellularLocation>
    <subcellularLocation>
        <location evidence="1">Golgi apparatus</location>
        <location evidence="1">trans-Golgi network membrane</location>
        <topology evidence="1">Peripheral membrane protein</topology>
    </subcellularLocation>
</comment>
<feature type="compositionally biased region" description="Basic and acidic residues" evidence="9">
    <location>
        <begin position="169"/>
        <end position="180"/>
    </location>
</feature>
<dbReference type="Pfam" id="PF02883">
    <property type="entry name" value="Alpha_adaptinC2"/>
    <property type="match status" value="1"/>
</dbReference>
<reference evidence="13" key="1">
    <citation type="submission" date="2018-01" db="EMBL/GenBank/DDBJ databases">
        <title>An insight into the sialome of Amazonian anophelines.</title>
        <authorList>
            <person name="Ribeiro J.M."/>
            <person name="Scarpassa V."/>
            <person name="Calvo E."/>
        </authorList>
    </citation>
    <scope>NUCLEOTIDE SEQUENCE</scope>
    <source>
        <tissue evidence="13">Salivary glands</tissue>
    </source>
</reference>
<evidence type="ECO:0000259" key="10">
    <source>
        <dbReference type="PROSITE" id="PS50179"/>
    </source>
</evidence>
<dbReference type="SUPFAM" id="SSF48464">
    <property type="entry name" value="ENTH/VHS domain"/>
    <property type="match status" value="1"/>
</dbReference>
<dbReference type="GO" id="GO:0035091">
    <property type="term" value="F:phosphatidylinositol binding"/>
    <property type="evidence" value="ECO:0007669"/>
    <property type="project" value="InterPro"/>
</dbReference>
<dbReference type="AlphaFoldDB" id="A0A2M4BF51"/>
<dbReference type="InterPro" id="IPR004152">
    <property type="entry name" value="GAT_dom"/>
</dbReference>
<proteinExistence type="inferred from homology"/>
<comment type="similarity">
    <text evidence="3">Belongs to the GGA protein family.</text>
</comment>
<dbReference type="SMART" id="SM00288">
    <property type="entry name" value="VHS"/>
    <property type="match status" value="1"/>
</dbReference>
<feature type="region of interest" description="Disordered" evidence="9">
    <location>
        <begin position="358"/>
        <end position="379"/>
    </location>
</feature>
<evidence type="ECO:0000256" key="6">
    <source>
        <dbReference type="ARBA" id="ARBA00022843"/>
    </source>
</evidence>
<evidence type="ECO:0000256" key="4">
    <source>
        <dbReference type="ARBA" id="ARBA00022448"/>
    </source>
</evidence>
<evidence type="ECO:0000259" key="11">
    <source>
        <dbReference type="PROSITE" id="PS50180"/>
    </source>
</evidence>
<dbReference type="InterPro" id="IPR008153">
    <property type="entry name" value="GAE_dom"/>
</dbReference>
<evidence type="ECO:0000256" key="3">
    <source>
        <dbReference type="ARBA" id="ARBA00008099"/>
    </source>
</evidence>
<feature type="region of interest" description="Disordered" evidence="9">
    <location>
        <begin position="530"/>
        <end position="595"/>
    </location>
</feature>
<dbReference type="Gene3D" id="1.25.40.90">
    <property type="match status" value="1"/>
</dbReference>
<evidence type="ECO:0000256" key="1">
    <source>
        <dbReference type="ARBA" id="ARBA00004150"/>
    </source>
</evidence>
<dbReference type="GO" id="GO:0034394">
    <property type="term" value="P:protein localization to cell surface"/>
    <property type="evidence" value="ECO:0007669"/>
    <property type="project" value="TreeGrafter"/>
</dbReference>
<dbReference type="InterPro" id="IPR027422">
    <property type="entry name" value="GGA1-3"/>
</dbReference>
<dbReference type="GO" id="GO:0006886">
    <property type="term" value="P:intracellular protein transport"/>
    <property type="evidence" value="ECO:0007669"/>
    <property type="project" value="InterPro"/>
</dbReference>
<dbReference type="InterPro" id="IPR008942">
    <property type="entry name" value="ENTH_VHS"/>
</dbReference>
<dbReference type="GO" id="GO:0005802">
    <property type="term" value="C:trans-Golgi network"/>
    <property type="evidence" value="ECO:0007669"/>
    <property type="project" value="InterPro"/>
</dbReference>
<dbReference type="GO" id="GO:0031901">
    <property type="term" value="C:early endosome membrane"/>
    <property type="evidence" value="ECO:0007669"/>
    <property type="project" value="UniProtKB-SubCell"/>
</dbReference>
<dbReference type="Gene3D" id="1.20.58.160">
    <property type="match status" value="1"/>
</dbReference>
<dbReference type="GO" id="GO:0006893">
    <property type="term" value="P:Golgi to plasma membrane transport"/>
    <property type="evidence" value="ECO:0007669"/>
    <property type="project" value="TreeGrafter"/>
</dbReference>
<evidence type="ECO:0000259" key="12">
    <source>
        <dbReference type="PROSITE" id="PS50909"/>
    </source>
</evidence>
<evidence type="ECO:0000256" key="7">
    <source>
        <dbReference type="ARBA" id="ARBA00022927"/>
    </source>
</evidence>
<feature type="domain" description="GAE" evidence="11">
    <location>
        <begin position="615"/>
        <end position="737"/>
    </location>
</feature>
<dbReference type="GO" id="GO:0043130">
    <property type="term" value="F:ubiquitin binding"/>
    <property type="evidence" value="ECO:0007669"/>
    <property type="project" value="InterPro"/>
</dbReference>
<keyword evidence="7" id="KW-0653">Protein transport</keyword>
<dbReference type="InterPro" id="IPR002014">
    <property type="entry name" value="VHS_dom"/>
</dbReference>
<feature type="domain" description="GAT" evidence="12">
    <location>
        <begin position="177"/>
        <end position="311"/>
    </location>
</feature>
<organism evidence="13">
    <name type="scientific">Anopheles marajoara</name>
    <dbReference type="NCBI Taxonomy" id="58244"/>
    <lineage>
        <taxon>Eukaryota</taxon>
        <taxon>Metazoa</taxon>
        <taxon>Ecdysozoa</taxon>
        <taxon>Arthropoda</taxon>
        <taxon>Hexapoda</taxon>
        <taxon>Insecta</taxon>
        <taxon>Pterygota</taxon>
        <taxon>Neoptera</taxon>
        <taxon>Endopterygota</taxon>
        <taxon>Diptera</taxon>
        <taxon>Nematocera</taxon>
        <taxon>Culicoidea</taxon>
        <taxon>Culicidae</taxon>
        <taxon>Anophelinae</taxon>
        <taxon>Anopheles</taxon>
    </lineage>
</organism>
<dbReference type="SUPFAM" id="SSF49348">
    <property type="entry name" value="Clathrin adaptor appendage domain"/>
    <property type="match status" value="1"/>
</dbReference>
<dbReference type="PROSITE" id="PS50179">
    <property type="entry name" value="VHS"/>
    <property type="match status" value="1"/>
</dbReference>
<dbReference type="InterPro" id="IPR008152">
    <property type="entry name" value="Clathrin_a/b/g-adaptin_app_Ig"/>
</dbReference>
<dbReference type="InterPro" id="IPR038425">
    <property type="entry name" value="GAT_sf"/>
</dbReference>
<dbReference type="PANTHER" id="PTHR45905:SF1">
    <property type="entry name" value="GOLGI-LOCALIZED, GAMMA-ADAPTIN EAR CONTAINING, ARF BINDING PROTEIN"/>
    <property type="match status" value="1"/>
</dbReference>
<evidence type="ECO:0000256" key="9">
    <source>
        <dbReference type="SAM" id="MobiDB-lite"/>
    </source>
</evidence>
<feature type="region of interest" description="Disordered" evidence="9">
    <location>
        <begin position="156"/>
        <end position="180"/>
    </location>
</feature>
<dbReference type="CDD" id="cd14234">
    <property type="entry name" value="GAT_GGA_meta"/>
    <property type="match status" value="1"/>
</dbReference>
<dbReference type="EMBL" id="GGFJ01002521">
    <property type="protein sequence ID" value="MBW51662.1"/>
    <property type="molecule type" value="Transcribed_RNA"/>
</dbReference>
<keyword evidence="4" id="KW-0813">Transport</keyword>
<dbReference type="Gene3D" id="2.60.40.1230">
    <property type="match status" value="1"/>
</dbReference>
<dbReference type="Pfam" id="PF00790">
    <property type="entry name" value="VHS"/>
    <property type="match status" value="1"/>
</dbReference>
<evidence type="ECO:0000256" key="8">
    <source>
        <dbReference type="ARBA" id="ARBA00023034"/>
    </source>
</evidence>
<feature type="compositionally biased region" description="Polar residues" evidence="9">
    <location>
        <begin position="156"/>
        <end position="165"/>
    </location>
</feature>
<dbReference type="SMART" id="SM00809">
    <property type="entry name" value="Alpha_adaptinC2"/>
    <property type="match status" value="1"/>
</dbReference>
<dbReference type="PANTHER" id="PTHR45905">
    <property type="entry name" value="GOLGI-LOCALIZED, GAMMA-ADAPTIN EAR CONTAINING, ARF BINDING PROTEIN"/>
    <property type="match status" value="1"/>
</dbReference>
<evidence type="ECO:0000313" key="13">
    <source>
        <dbReference type="EMBL" id="MBW51662.1"/>
    </source>
</evidence>